<reference evidence="2 3" key="1">
    <citation type="journal article" date="2018" name="Mol. Biol. Evol.">
        <title>Broad Genomic Sampling Reveals a Smut Pathogenic Ancestry of the Fungal Clade Ustilaginomycotina.</title>
        <authorList>
            <person name="Kijpornyongpan T."/>
            <person name="Mondo S.J."/>
            <person name="Barry K."/>
            <person name="Sandor L."/>
            <person name="Lee J."/>
            <person name="Lipzen A."/>
            <person name="Pangilinan J."/>
            <person name="LaButti K."/>
            <person name="Hainaut M."/>
            <person name="Henrissat B."/>
            <person name="Grigoriev I.V."/>
            <person name="Spatafora J.W."/>
            <person name="Aime M.C."/>
        </authorList>
    </citation>
    <scope>NUCLEOTIDE SEQUENCE [LARGE SCALE GENOMIC DNA]</scope>
    <source>
        <strain evidence="2 3">MCA 4718</strain>
    </source>
</reference>
<name>A0A316UFN4_9BASI</name>
<dbReference type="GeneID" id="37011339"/>
<dbReference type="Proteomes" id="UP000245942">
    <property type="component" value="Unassembled WGS sequence"/>
</dbReference>
<protein>
    <submittedName>
        <fullName evidence="2">Uncharacterized protein</fullName>
    </submittedName>
</protein>
<dbReference type="EMBL" id="KZ819321">
    <property type="protein sequence ID" value="PWN24059.1"/>
    <property type="molecule type" value="Genomic_DNA"/>
</dbReference>
<dbReference type="RefSeq" id="XP_025351219.1">
    <property type="nucleotide sequence ID" value="XM_025489605.1"/>
</dbReference>
<evidence type="ECO:0000313" key="3">
    <source>
        <dbReference type="Proteomes" id="UP000245942"/>
    </source>
</evidence>
<gene>
    <name evidence="2" type="ORF">BCV69DRAFT_18928</name>
</gene>
<organism evidence="2 3">
    <name type="scientific">Pseudomicrostroma glucosiphilum</name>
    <dbReference type="NCBI Taxonomy" id="1684307"/>
    <lineage>
        <taxon>Eukaryota</taxon>
        <taxon>Fungi</taxon>
        <taxon>Dikarya</taxon>
        <taxon>Basidiomycota</taxon>
        <taxon>Ustilaginomycotina</taxon>
        <taxon>Exobasidiomycetes</taxon>
        <taxon>Microstromatales</taxon>
        <taxon>Microstromatales incertae sedis</taxon>
        <taxon>Pseudomicrostroma</taxon>
    </lineage>
</organism>
<sequence length="153" mass="17022">MQVRHGEQSPPIKACTHKGTPSPPGSAERAANAPLAQPHYFAAPKLHCPNTHQYRVLEHSASGAIWLWSEHTLSLWSLPPDSLRPDHCSVCCPRRILPPPFIDRSPRPAATHWRFCLLTLAARSPRSTYERPFITIHTLTASPLASFSIGRPK</sequence>
<dbReference type="AlphaFoldDB" id="A0A316UFN4"/>
<feature type="region of interest" description="Disordered" evidence="1">
    <location>
        <begin position="1"/>
        <end position="30"/>
    </location>
</feature>
<evidence type="ECO:0000313" key="2">
    <source>
        <dbReference type="EMBL" id="PWN24059.1"/>
    </source>
</evidence>
<keyword evidence="3" id="KW-1185">Reference proteome</keyword>
<evidence type="ECO:0000256" key="1">
    <source>
        <dbReference type="SAM" id="MobiDB-lite"/>
    </source>
</evidence>
<proteinExistence type="predicted"/>
<accession>A0A316UFN4</accession>